<keyword evidence="5" id="KW-1185">Reference proteome</keyword>
<dbReference type="AlphaFoldDB" id="G5JIJ9"/>
<dbReference type="InterPro" id="IPR051911">
    <property type="entry name" value="SDR_oxidoreductase"/>
</dbReference>
<dbReference type="InterPro" id="IPR002347">
    <property type="entry name" value="SDR_fam"/>
</dbReference>
<dbReference type="InterPro" id="IPR036291">
    <property type="entry name" value="NAD(P)-bd_dom_sf"/>
</dbReference>
<dbReference type="InterPro" id="IPR020904">
    <property type="entry name" value="Sc_DH/Rdtase_CS"/>
</dbReference>
<sequence>MNNKVVLITGSSTGLGFETALTLAQNGYNVYATMRDLTKQQPLLDKADELNINLTVKQLDVTDTNSITQTVNDIVEAEGRLDILINNAGAGFVKTTELASDDELMWQMNVNLMSVMRMTKAVLPTMRSQRDGHIINISSVGGLVGQPFNEVYCAAKFGVEGYTESLASYVQPAFNVKFTVVEPGGIKTEFTNNVLSQLETTGGINDADYASLLNSYLGGLKENYGLDASQSGAEVAQVILNVIEDADPPIRIRTSDWAERFTAIKTESDPTGKKLQQQVKRLLGDQF</sequence>
<evidence type="ECO:0008006" key="6">
    <source>
        <dbReference type="Google" id="ProtNLM"/>
    </source>
</evidence>
<gene>
    <name evidence="4" type="ORF">SS7213T_06436</name>
</gene>
<dbReference type="PROSITE" id="PS00061">
    <property type="entry name" value="ADH_SHORT"/>
    <property type="match status" value="1"/>
</dbReference>
<reference evidence="4 5" key="1">
    <citation type="journal article" date="2012" name="BMC Genomics">
        <title>Comparative genomic analysis of the genus Staphylococcus including Staphylococcus aureus and its newly described sister species Staphylococcus simiae.</title>
        <authorList>
            <person name="Suzuki H."/>
            <person name="Lefebure T."/>
            <person name="Pavinski Bitar P."/>
            <person name="Stanhope M.J."/>
        </authorList>
    </citation>
    <scope>NUCLEOTIDE SEQUENCE [LARGE SCALE GENOMIC DNA]</scope>
    <source>
        <strain evidence="4 5">CCM 7213</strain>
    </source>
</reference>
<dbReference type="EMBL" id="AEUN01000406">
    <property type="protein sequence ID" value="EHJ07998.1"/>
    <property type="molecule type" value="Genomic_DNA"/>
</dbReference>
<dbReference type="Pfam" id="PF00106">
    <property type="entry name" value="adh_short"/>
    <property type="match status" value="1"/>
</dbReference>
<dbReference type="CDD" id="cd05374">
    <property type="entry name" value="17beta-HSD-like_SDR_c"/>
    <property type="match status" value="1"/>
</dbReference>
<dbReference type="PRINTS" id="PR00080">
    <property type="entry name" value="SDRFAMILY"/>
</dbReference>
<evidence type="ECO:0000256" key="1">
    <source>
        <dbReference type="ARBA" id="ARBA00006484"/>
    </source>
</evidence>
<dbReference type="SUPFAM" id="SSF51735">
    <property type="entry name" value="NAD(P)-binding Rossmann-fold domains"/>
    <property type="match status" value="1"/>
</dbReference>
<evidence type="ECO:0000313" key="5">
    <source>
        <dbReference type="Proteomes" id="UP000005413"/>
    </source>
</evidence>
<dbReference type="GO" id="GO:0016491">
    <property type="term" value="F:oxidoreductase activity"/>
    <property type="evidence" value="ECO:0007669"/>
    <property type="project" value="UniProtKB-KW"/>
</dbReference>
<dbReference type="Proteomes" id="UP000005413">
    <property type="component" value="Unassembled WGS sequence"/>
</dbReference>
<proteinExistence type="inferred from homology"/>
<comment type="caution">
    <text evidence="4">The sequence shown here is derived from an EMBL/GenBank/DDBJ whole genome shotgun (WGS) entry which is preliminary data.</text>
</comment>
<keyword evidence="2" id="KW-0560">Oxidoreductase</keyword>
<protein>
    <recommendedName>
        <fullName evidence="6">Short chain dehydrogenase</fullName>
    </recommendedName>
</protein>
<organism evidence="4 5">
    <name type="scientific">Staphylococcus simiae CCM 7213 = CCUG 51256</name>
    <dbReference type="NCBI Taxonomy" id="911238"/>
    <lineage>
        <taxon>Bacteria</taxon>
        <taxon>Bacillati</taxon>
        <taxon>Bacillota</taxon>
        <taxon>Bacilli</taxon>
        <taxon>Bacillales</taxon>
        <taxon>Staphylococcaceae</taxon>
        <taxon>Staphylococcus</taxon>
    </lineage>
</organism>
<dbReference type="Gene3D" id="3.40.50.720">
    <property type="entry name" value="NAD(P)-binding Rossmann-like Domain"/>
    <property type="match status" value="1"/>
</dbReference>
<dbReference type="PRINTS" id="PR00081">
    <property type="entry name" value="GDHRDH"/>
</dbReference>
<dbReference type="PATRIC" id="fig|911238.3.peg.1093"/>
<dbReference type="PANTHER" id="PTHR43976">
    <property type="entry name" value="SHORT CHAIN DEHYDROGENASE"/>
    <property type="match status" value="1"/>
</dbReference>
<accession>G5JIJ9</accession>
<dbReference type="PANTHER" id="PTHR43976:SF16">
    <property type="entry name" value="SHORT-CHAIN DEHYDROGENASE_REDUCTASE FAMILY PROTEIN"/>
    <property type="match status" value="1"/>
</dbReference>
<dbReference type="RefSeq" id="WP_002463859.1">
    <property type="nucleotide sequence ID" value="NZ_AEUN01000406.1"/>
</dbReference>
<name>G5JIJ9_9STAP</name>
<comment type="similarity">
    <text evidence="1 3">Belongs to the short-chain dehydrogenases/reductases (SDR) family.</text>
</comment>
<dbReference type="OrthoDB" id="9775296at2"/>
<evidence type="ECO:0000256" key="3">
    <source>
        <dbReference type="RuleBase" id="RU000363"/>
    </source>
</evidence>
<evidence type="ECO:0000256" key="2">
    <source>
        <dbReference type="ARBA" id="ARBA00023002"/>
    </source>
</evidence>
<evidence type="ECO:0000313" key="4">
    <source>
        <dbReference type="EMBL" id="EHJ07998.1"/>
    </source>
</evidence>